<dbReference type="GO" id="GO:0071111">
    <property type="term" value="F:cyclic-guanylate-specific phosphodiesterase activity"/>
    <property type="evidence" value="ECO:0007669"/>
    <property type="project" value="InterPro"/>
</dbReference>
<keyword evidence="4 6" id="KW-1133">Transmembrane helix</keyword>
<dbReference type="InterPro" id="IPR029787">
    <property type="entry name" value="Nucleotide_cyclase"/>
</dbReference>
<feature type="transmembrane region" description="Helical" evidence="6">
    <location>
        <begin position="264"/>
        <end position="283"/>
    </location>
</feature>
<accession>A0A369AI78</accession>
<dbReference type="Pfam" id="PF00563">
    <property type="entry name" value="EAL"/>
    <property type="match status" value="1"/>
</dbReference>
<evidence type="ECO:0000256" key="4">
    <source>
        <dbReference type="ARBA" id="ARBA00022989"/>
    </source>
</evidence>
<comment type="caution">
    <text evidence="10">The sequence shown here is derived from an EMBL/GenBank/DDBJ whole genome shotgun (WGS) entry which is preliminary data.</text>
</comment>
<dbReference type="AlphaFoldDB" id="A0A369AI78"/>
<name>A0A369AI78_9GAMM</name>
<dbReference type="PROSITE" id="PS50883">
    <property type="entry name" value="EAL"/>
    <property type="match status" value="1"/>
</dbReference>
<dbReference type="Gene3D" id="3.20.20.450">
    <property type="entry name" value="EAL domain"/>
    <property type="match status" value="1"/>
</dbReference>
<comment type="cofactor">
    <cofactor evidence="1">
        <name>Mg(2+)</name>
        <dbReference type="ChEBI" id="CHEBI:18420"/>
    </cofactor>
</comment>
<dbReference type="Pfam" id="PF03924">
    <property type="entry name" value="CHASE"/>
    <property type="match status" value="1"/>
</dbReference>
<dbReference type="Gene3D" id="3.30.450.350">
    <property type="entry name" value="CHASE domain"/>
    <property type="match status" value="1"/>
</dbReference>
<dbReference type="InterPro" id="IPR035919">
    <property type="entry name" value="EAL_sf"/>
</dbReference>
<evidence type="ECO:0000259" key="9">
    <source>
        <dbReference type="PROSITE" id="PS50887"/>
    </source>
</evidence>
<organism evidence="10 11">
    <name type="scientific">Marinomonas foliarum</name>
    <dbReference type="NCBI Taxonomy" id="491950"/>
    <lineage>
        <taxon>Bacteria</taxon>
        <taxon>Pseudomonadati</taxon>
        <taxon>Pseudomonadota</taxon>
        <taxon>Gammaproteobacteria</taxon>
        <taxon>Oceanospirillales</taxon>
        <taxon>Oceanospirillaceae</taxon>
        <taxon>Marinomonas</taxon>
    </lineage>
</organism>
<dbReference type="SUPFAM" id="SSF141868">
    <property type="entry name" value="EAL domain-like"/>
    <property type="match status" value="1"/>
</dbReference>
<evidence type="ECO:0000256" key="5">
    <source>
        <dbReference type="ARBA" id="ARBA00023136"/>
    </source>
</evidence>
<dbReference type="InterPro" id="IPR001633">
    <property type="entry name" value="EAL_dom"/>
</dbReference>
<dbReference type="InterPro" id="IPR000160">
    <property type="entry name" value="GGDEF_dom"/>
</dbReference>
<dbReference type="FunFam" id="3.30.70.270:FF:000001">
    <property type="entry name" value="Diguanylate cyclase domain protein"/>
    <property type="match status" value="1"/>
</dbReference>
<dbReference type="SUPFAM" id="SSF55073">
    <property type="entry name" value="Nucleotide cyclase"/>
    <property type="match status" value="1"/>
</dbReference>
<dbReference type="GO" id="GO:0007165">
    <property type="term" value="P:signal transduction"/>
    <property type="evidence" value="ECO:0007669"/>
    <property type="project" value="UniProtKB-ARBA"/>
</dbReference>
<feature type="domain" description="GGDEF" evidence="9">
    <location>
        <begin position="333"/>
        <end position="466"/>
    </location>
</feature>
<dbReference type="NCBIfam" id="TIGR00254">
    <property type="entry name" value="GGDEF"/>
    <property type="match status" value="1"/>
</dbReference>
<dbReference type="PROSITE" id="PS50887">
    <property type="entry name" value="GGDEF"/>
    <property type="match status" value="1"/>
</dbReference>
<sequence length="732" mass="82179">MKKAEFKQPSALIISLIAFFAIASFGAYWTQSTNKSITNQQQSLLSGLSRTQASVLERRLSSAFTSAQILAYEVEQNGGNGEWFPTYANKLIESIGGIENLQLAPDGIISDIYPLKGNEDALGFNVISTPGFKEEAMLSIRNHQMFVIGPINLVQGGVAVISRAPIFLNKGTQKELFWGFASAVIYLDDLLESTQLKRLESEGYQYNLSRKHAATKKTITLSNSLTPLSDIQASTELILPVGTWTLKISKALDEQLDDRRVTGYAVSFIASLLLSIALYAILIQPLKLRTLVKEKTAELQTLANKDPLTGLPNRRFLQDNLPKILQSNQRYKKVSAFIYFDLDNFKRINDTIGHDVGDQVLIIVGDRLNKLKGISDLVARLGGDEFGIFLGGISNEIQIEEHANRILQSIHAPIKMDNREYILSTSLGIAVIPEHGDDLVSIMQNADMALYQAKLQGKNQFSFYNENMKVNTHNLIKAENDLSLALQRNEFEIYYQPQFDLYTNHIFGAEALIRWNHPEKGLIFPNDFIPLAESTGQIVELGYWILESSIAYLARRRIENRADILLHINLASRQLADPHLVILVQELLEKYQVPAHQIGFEITETSILEDVHLARNLLQTFKDMGICIAIDDFGTGYSSLSQLKNLPVNLLKIDRSFVMDLECDPDDRKIVEAIIAMAHKLNIKVLAEGIETREQWKMLANFKCDLGQGYYVSKAVTMDEFNNGKPITHHDS</sequence>
<dbReference type="PROSITE" id="PS50839">
    <property type="entry name" value="CHASE"/>
    <property type="match status" value="1"/>
</dbReference>
<dbReference type="Proteomes" id="UP000253506">
    <property type="component" value="Unassembled WGS sequence"/>
</dbReference>
<protein>
    <submittedName>
        <fullName evidence="10">Periplasmic sensor diguanylate cyclase/phosphodiesterase</fullName>
    </submittedName>
</protein>
<dbReference type="RefSeq" id="WP_114410703.1">
    <property type="nucleotide sequence ID" value="NZ_QPJQ01000003.1"/>
</dbReference>
<dbReference type="InterPro" id="IPR050706">
    <property type="entry name" value="Cyclic-di-GMP_PDE-like"/>
</dbReference>
<dbReference type="SMART" id="SM00052">
    <property type="entry name" value="EAL"/>
    <property type="match status" value="1"/>
</dbReference>
<dbReference type="OrthoDB" id="1316910at2"/>
<proteinExistence type="predicted"/>
<dbReference type="PANTHER" id="PTHR33121">
    <property type="entry name" value="CYCLIC DI-GMP PHOSPHODIESTERASE PDEF"/>
    <property type="match status" value="1"/>
</dbReference>
<dbReference type="Gene3D" id="3.30.70.270">
    <property type="match status" value="1"/>
</dbReference>
<dbReference type="Pfam" id="PF00990">
    <property type="entry name" value="GGDEF"/>
    <property type="match status" value="1"/>
</dbReference>
<reference evidence="10 11" key="1">
    <citation type="submission" date="2018-07" db="EMBL/GenBank/DDBJ databases">
        <title>Genomic Encyclopedia of Type Strains, Phase III (KMG-III): the genomes of soil and plant-associated and newly described type strains.</title>
        <authorList>
            <person name="Whitman W."/>
        </authorList>
    </citation>
    <scope>NUCLEOTIDE SEQUENCE [LARGE SCALE GENOMIC DNA]</scope>
    <source>
        <strain evidence="10 11">CECT 7731</strain>
    </source>
</reference>
<keyword evidence="5 6" id="KW-0472">Membrane</keyword>
<dbReference type="EMBL" id="QPJQ01000003">
    <property type="protein sequence ID" value="RCX07996.1"/>
    <property type="molecule type" value="Genomic_DNA"/>
</dbReference>
<dbReference type="InterPro" id="IPR006189">
    <property type="entry name" value="CHASE_dom"/>
</dbReference>
<dbReference type="InterPro" id="IPR042240">
    <property type="entry name" value="CHASE_sf"/>
</dbReference>
<gene>
    <name evidence="10" type="ORF">DFP77_10397</name>
</gene>
<evidence type="ECO:0000313" key="10">
    <source>
        <dbReference type="EMBL" id="RCX07996.1"/>
    </source>
</evidence>
<dbReference type="CDD" id="cd01949">
    <property type="entry name" value="GGDEF"/>
    <property type="match status" value="1"/>
</dbReference>
<evidence type="ECO:0000259" key="7">
    <source>
        <dbReference type="PROSITE" id="PS50839"/>
    </source>
</evidence>
<dbReference type="PANTHER" id="PTHR33121:SF70">
    <property type="entry name" value="SIGNALING PROTEIN YKOW"/>
    <property type="match status" value="1"/>
</dbReference>
<dbReference type="CDD" id="cd01948">
    <property type="entry name" value="EAL"/>
    <property type="match status" value="1"/>
</dbReference>
<evidence type="ECO:0000256" key="1">
    <source>
        <dbReference type="ARBA" id="ARBA00001946"/>
    </source>
</evidence>
<dbReference type="SMART" id="SM01079">
    <property type="entry name" value="CHASE"/>
    <property type="match status" value="1"/>
</dbReference>
<evidence type="ECO:0000256" key="3">
    <source>
        <dbReference type="ARBA" id="ARBA00022692"/>
    </source>
</evidence>
<evidence type="ECO:0000259" key="8">
    <source>
        <dbReference type="PROSITE" id="PS50883"/>
    </source>
</evidence>
<feature type="domain" description="CHASE" evidence="7">
    <location>
        <begin position="105"/>
        <end position="199"/>
    </location>
</feature>
<dbReference type="SMART" id="SM00267">
    <property type="entry name" value="GGDEF"/>
    <property type="match status" value="1"/>
</dbReference>
<evidence type="ECO:0000256" key="2">
    <source>
        <dbReference type="ARBA" id="ARBA00004370"/>
    </source>
</evidence>
<keyword evidence="3 6" id="KW-0812">Transmembrane</keyword>
<evidence type="ECO:0000313" key="11">
    <source>
        <dbReference type="Proteomes" id="UP000253506"/>
    </source>
</evidence>
<dbReference type="InterPro" id="IPR043128">
    <property type="entry name" value="Rev_trsase/Diguanyl_cyclase"/>
</dbReference>
<evidence type="ECO:0000256" key="6">
    <source>
        <dbReference type="SAM" id="Phobius"/>
    </source>
</evidence>
<feature type="domain" description="EAL" evidence="8">
    <location>
        <begin position="475"/>
        <end position="729"/>
    </location>
</feature>
<dbReference type="GO" id="GO:0016020">
    <property type="term" value="C:membrane"/>
    <property type="evidence" value="ECO:0007669"/>
    <property type="project" value="UniProtKB-SubCell"/>
</dbReference>
<comment type="subcellular location">
    <subcellularLocation>
        <location evidence="2">Membrane</location>
    </subcellularLocation>
</comment>